<dbReference type="Gene3D" id="6.10.340.10">
    <property type="match status" value="1"/>
</dbReference>
<dbReference type="Proteomes" id="UP000777784">
    <property type="component" value="Unassembled WGS sequence"/>
</dbReference>
<keyword evidence="1" id="KW-0378">Hydrolase</keyword>
<evidence type="ECO:0000256" key="2">
    <source>
        <dbReference type="SAM" id="MobiDB-lite"/>
    </source>
</evidence>
<feature type="transmembrane region" description="Helical" evidence="3">
    <location>
        <begin position="168"/>
        <end position="187"/>
    </location>
</feature>
<dbReference type="EMBL" id="JAHJDP010000084">
    <property type="protein sequence ID" value="MBU2692054.1"/>
    <property type="molecule type" value="Genomic_DNA"/>
</dbReference>
<feature type="domain" description="HAMP" evidence="4">
    <location>
        <begin position="491"/>
        <end position="543"/>
    </location>
</feature>
<gene>
    <name evidence="5" type="ORF">KJ970_14130</name>
</gene>
<feature type="transmembrane region" description="Helical" evidence="3">
    <location>
        <begin position="101"/>
        <end position="119"/>
    </location>
</feature>
<evidence type="ECO:0000313" key="5">
    <source>
        <dbReference type="EMBL" id="MBU2692054.1"/>
    </source>
</evidence>
<keyword evidence="3" id="KW-1133">Transmembrane helix</keyword>
<dbReference type="PANTHER" id="PTHR43156:SF2">
    <property type="entry name" value="STAGE II SPORULATION PROTEIN E"/>
    <property type="match status" value="1"/>
</dbReference>
<sequence>MSDPEVALKPWRVQPSPINQPAWRLSLMIVLGSILAWGVHRLLGGHNAFSVWIAALVLTGTWFTAIRFLLLETRFRIFWMIYLVLAGATLVAFGPNEAGRYIAIPTFGVFLFFRTYAPYQRMLSARRAKIFFLGLIAAGFVSVGWGFSGGEVSDLPWLHGLAENLARTALGALRLFWIFSLLNLFFRIRLHFMRLKPKLAVSALFIAGVPLVLVLIFMILLLYGTLGGSLATRGRGILEDWSAQTAAGKDLSGTTFTDYFTLTIPEDPSTGPEVPEPPKWIGLFVTALQTPLKDAEALNDDETGTGVPKPNWAPADTTAYFLIESEIWLINVRGLSAGPLRLSGYHVNQDPLDYLAKMLRCDVGLYTSQAVTVDSDDPRYIESPEDTSRLSIDIKGFQNRAESGADSALSIWNRPMKFGGDLLQTLRLVPGGFRHKEIVFHLQARLANLVKEFATENSKINQAVIAVLAFLGILFLILEGFALFLGIRITTGITSAVNSLHSRTLRLAAGDLDSYVQISNEDEFGVLADSFNDMTVAVRHGREEAVARERLERELQMAREIQERLLPHDSPTISGFEVTGISLPSLQVGGDYFDFLTQGDGRLGIAIGDVSGKGIPAALLMSNLQASLQGQVIHPSSVGEIVNRVNDLMVHSTHSQRFVTFFYGVLDINSCTFTSTNAGHNPPILLRADGAVEYLEKGGLLIGMLPGQAYQQETVSIKPGDVLVLYTDGVTEAEGPVPGDDDPTGKTPPGKIPPEEIEDEKTMDNMFGEERLLQVIRQSSHLPVAGIREAILKAVLEHAAGVPQSDDVTMVIIKRHPLAEPDGGTVPQDGSEANV</sequence>
<dbReference type="CDD" id="cd06225">
    <property type="entry name" value="HAMP"/>
    <property type="match status" value="1"/>
</dbReference>
<keyword evidence="3" id="KW-0472">Membrane</keyword>
<evidence type="ECO:0000256" key="1">
    <source>
        <dbReference type="ARBA" id="ARBA00022801"/>
    </source>
</evidence>
<dbReference type="InterPro" id="IPR001932">
    <property type="entry name" value="PPM-type_phosphatase-like_dom"/>
</dbReference>
<feature type="transmembrane region" description="Helical" evidence="3">
    <location>
        <begin position="21"/>
        <end position="43"/>
    </location>
</feature>
<dbReference type="Pfam" id="PF00672">
    <property type="entry name" value="HAMP"/>
    <property type="match status" value="1"/>
</dbReference>
<name>A0A948RYS2_UNCEI</name>
<evidence type="ECO:0000256" key="3">
    <source>
        <dbReference type="SAM" id="Phobius"/>
    </source>
</evidence>
<dbReference type="GO" id="GO:0007165">
    <property type="term" value="P:signal transduction"/>
    <property type="evidence" value="ECO:0007669"/>
    <property type="project" value="InterPro"/>
</dbReference>
<dbReference type="Pfam" id="PF07228">
    <property type="entry name" value="SpoIIE"/>
    <property type="match status" value="2"/>
</dbReference>
<dbReference type="GO" id="GO:0016791">
    <property type="term" value="F:phosphatase activity"/>
    <property type="evidence" value="ECO:0007669"/>
    <property type="project" value="TreeGrafter"/>
</dbReference>
<evidence type="ECO:0000313" key="6">
    <source>
        <dbReference type="Proteomes" id="UP000777784"/>
    </source>
</evidence>
<organism evidence="5 6">
    <name type="scientific">Eiseniibacteriota bacterium</name>
    <dbReference type="NCBI Taxonomy" id="2212470"/>
    <lineage>
        <taxon>Bacteria</taxon>
        <taxon>Candidatus Eiseniibacteriota</taxon>
    </lineage>
</organism>
<proteinExistence type="predicted"/>
<keyword evidence="3" id="KW-0812">Transmembrane</keyword>
<dbReference type="InterPro" id="IPR052016">
    <property type="entry name" value="Bact_Sigma-Reg"/>
</dbReference>
<dbReference type="InterPro" id="IPR003660">
    <property type="entry name" value="HAMP_dom"/>
</dbReference>
<feature type="transmembrane region" description="Helical" evidence="3">
    <location>
        <begin position="77"/>
        <end position="95"/>
    </location>
</feature>
<dbReference type="AlphaFoldDB" id="A0A948RYS2"/>
<dbReference type="SMART" id="SM00304">
    <property type="entry name" value="HAMP"/>
    <property type="match status" value="1"/>
</dbReference>
<evidence type="ECO:0000259" key="4">
    <source>
        <dbReference type="PROSITE" id="PS50885"/>
    </source>
</evidence>
<protein>
    <submittedName>
        <fullName evidence="5">SpoIIE family protein phosphatase</fullName>
    </submittedName>
</protein>
<dbReference type="GO" id="GO:0016020">
    <property type="term" value="C:membrane"/>
    <property type="evidence" value="ECO:0007669"/>
    <property type="project" value="InterPro"/>
</dbReference>
<feature type="transmembrane region" description="Helical" evidence="3">
    <location>
        <begin position="199"/>
        <end position="223"/>
    </location>
</feature>
<feature type="transmembrane region" description="Helical" evidence="3">
    <location>
        <begin position="131"/>
        <end position="148"/>
    </location>
</feature>
<dbReference type="Gene3D" id="3.60.40.10">
    <property type="entry name" value="PPM-type phosphatase domain"/>
    <property type="match status" value="1"/>
</dbReference>
<comment type="caution">
    <text evidence="5">The sequence shown here is derived from an EMBL/GenBank/DDBJ whole genome shotgun (WGS) entry which is preliminary data.</text>
</comment>
<reference evidence="5" key="1">
    <citation type="submission" date="2021-05" db="EMBL/GenBank/DDBJ databases">
        <title>Energy efficiency and biological interactions define the core microbiome of deep oligotrophic groundwater.</title>
        <authorList>
            <person name="Mehrshad M."/>
            <person name="Lopez-Fernandez M."/>
            <person name="Bell E."/>
            <person name="Bernier-Latmani R."/>
            <person name="Bertilsson S."/>
            <person name="Dopson M."/>
        </authorList>
    </citation>
    <scope>NUCLEOTIDE SEQUENCE</scope>
    <source>
        <strain evidence="5">Modern_marine.mb.64</strain>
    </source>
</reference>
<feature type="region of interest" description="Disordered" evidence="2">
    <location>
        <begin position="731"/>
        <end position="756"/>
    </location>
</feature>
<dbReference type="SMART" id="SM00331">
    <property type="entry name" value="PP2C_SIG"/>
    <property type="match status" value="1"/>
</dbReference>
<dbReference type="SUPFAM" id="SSF81606">
    <property type="entry name" value="PP2C-like"/>
    <property type="match status" value="1"/>
</dbReference>
<feature type="transmembrane region" description="Helical" evidence="3">
    <location>
        <begin position="49"/>
        <end position="70"/>
    </location>
</feature>
<dbReference type="SUPFAM" id="SSF158472">
    <property type="entry name" value="HAMP domain-like"/>
    <property type="match status" value="1"/>
</dbReference>
<dbReference type="PANTHER" id="PTHR43156">
    <property type="entry name" value="STAGE II SPORULATION PROTEIN E-RELATED"/>
    <property type="match status" value="1"/>
</dbReference>
<dbReference type="PROSITE" id="PS50885">
    <property type="entry name" value="HAMP"/>
    <property type="match status" value="1"/>
</dbReference>
<dbReference type="InterPro" id="IPR036457">
    <property type="entry name" value="PPM-type-like_dom_sf"/>
</dbReference>
<feature type="transmembrane region" description="Helical" evidence="3">
    <location>
        <begin position="463"/>
        <end position="485"/>
    </location>
</feature>
<accession>A0A948RYS2</accession>